<organism evidence="3 4">
    <name type="scientific">Ignelater luminosus</name>
    <name type="common">Cucubano</name>
    <name type="synonym">Pyrophorus luminosus</name>
    <dbReference type="NCBI Taxonomy" id="2038154"/>
    <lineage>
        <taxon>Eukaryota</taxon>
        <taxon>Metazoa</taxon>
        <taxon>Ecdysozoa</taxon>
        <taxon>Arthropoda</taxon>
        <taxon>Hexapoda</taxon>
        <taxon>Insecta</taxon>
        <taxon>Pterygota</taxon>
        <taxon>Neoptera</taxon>
        <taxon>Endopterygota</taxon>
        <taxon>Coleoptera</taxon>
        <taxon>Polyphaga</taxon>
        <taxon>Elateriformia</taxon>
        <taxon>Elateroidea</taxon>
        <taxon>Elateridae</taxon>
        <taxon>Agrypninae</taxon>
        <taxon>Pyrophorini</taxon>
        <taxon>Ignelater</taxon>
    </lineage>
</organism>
<dbReference type="OrthoDB" id="6423043at2759"/>
<evidence type="ECO:0000259" key="2">
    <source>
        <dbReference type="Pfam" id="PF13843"/>
    </source>
</evidence>
<feature type="domain" description="PiggyBac transposable element-derived protein" evidence="2">
    <location>
        <begin position="349"/>
        <end position="393"/>
    </location>
</feature>
<evidence type="ECO:0000313" key="4">
    <source>
        <dbReference type="Proteomes" id="UP000801492"/>
    </source>
</evidence>
<dbReference type="AlphaFoldDB" id="A0A8K0CYF1"/>
<dbReference type="PANTHER" id="PTHR47272">
    <property type="entry name" value="DDE_TNP_1_7 DOMAIN-CONTAINING PROTEIN"/>
    <property type="match status" value="1"/>
</dbReference>
<proteinExistence type="predicted"/>
<evidence type="ECO:0000313" key="3">
    <source>
        <dbReference type="EMBL" id="KAF2894739.1"/>
    </source>
</evidence>
<feature type="region of interest" description="Disordered" evidence="1">
    <location>
        <begin position="23"/>
        <end position="60"/>
    </location>
</feature>
<feature type="domain" description="PiggyBac transposable element-derived protein" evidence="2">
    <location>
        <begin position="77"/>
        <end position="220"/>
    </location>
</feature>
<dbReference type="EMBL" id="VTPC01006711">
    <property type="protein sequence ID" value="KAF2894739.1"/>
    <property type="molecule type" value="Genomic_DNA"/>
</dbReference>
<evidence type="ECO:0000256" key="1">
    <source>
        <dbReference type="SAM" id="MobiDB-lite"/>
    </source>
</evidence>
<dbReference type="InterPro" id="IPR029526">
    <property type="entry name" value="PGBD"/>
</dbReference>
<keyword evidence="4" id="KW-1185">Reference proteome</keyword>
<dbReference type="Pfam" id="PF13843">
    <property type="entry name" value="DDE_Tnp_1_7"/>
    <property type="match status" value="2"/>
</dbReference>
<comment type="caution">
    <text evidence="3">The sequence shown here is derived from an EMBL/GenBank/DDBJ whole genome shotgun (WGS) entry which is preliminary data.</text>
</comment>
<dbReference type="PANTHER" id="PTHR47272:SF2">
    <property type="entry name" value="PIGGYBAC TRANSPOSABLE ELEMENT-DERIVED PROTEIN 3-LIKE"/>
    <property type="match status" value="1"/>
</dbReference>
<dbReference type="Proteomes" id="UP000801492">
    <property type="component" value="Unassembled WGS sequence"/>
</dbReference>
<sequence>MKRALSKKELEALTDNFASDVEFEEDDPFASSDDSGDSDFIPDEECNLSKSESENESGEDEVYINIYSEKEVEVMEGTLGERVVNKLISTIQEKNVVLAFDRFFTNVKLLNEISFPAVGTAMKGRKNMPVINKKLNRGESKFVCNESSIICAKWQDTKEVMLLINCHTDALTTVQIKSKVDTKIDISCPEAIEFYNNCMGGIDLGDQMAGLYDLDRKKKTSFVEFLATLREDLVLLGRQATAVKTQRRLSGRPSKRSRTMINVGDHLPIVQKARRRCQVDEISDNEHTDNENIDRDASLNLDIAGTVEIKYSVAEPDEPEVPEVSMEVEVESEEPPTKRFKTLHKKSPPMELFWVFFDQEMMDMMIDQCNVYANQNNAQLALKEQELKRFLGNLF</sequence>
<reference evidence="3" key="1">
    <citation type="submission" date="2019-08" db="EMBL/GenBank/DDBJ databases">
        <title>The genome of the North American firefly Photinus pyralis.</title>
        <authorList>
            <consortium name="Photinus pyralis genome working group"/>
            <person name="Fallon T.R."/>
            <person name="Sander Lower S.E."/>
            <person name="Weng J.-K."/>
        </authorList>
    </citation>
    <scope>NUCLEOTIDE SEQUENCE</scope>
    <source>
        <strain evidence="3">TRF0915ILg1</strain>
        <tissue evidence="3">Whole body</tissue>
    </source>
</reference>
<name>A0A8K0CYF1_IGNLU</name>
<accession>A0A8K0CYF1</accession>
<protein>
    <recommendedName>
        <fullName evidence="2">PiggyBac transposable element-derived protein domain-containing protein</fullName>
    </recommendedName>
</protein>
<gene>
    <name evidence="3" type="ORF">ILUMI_11434</name>
</gene>
<feature type="compositionally biased region" description="Acidic residues" evidence="1">
    <location>
        <begin position="23"/>
        <end position="46"/>
    </location>
</feature>